<evidence type="ECO:0000256" key="6">
    <source>
        <dbReference type="ARBA" id="ARBA00022884"/>
    </source>
</evidence>
<reference evidence="12 13" key="1">
    <citation type="submission" date="2009-08" db="EMBL/GenBank/DDBJ databases">
        <authorList>
            <person name="Qin X."/>
            <person name="Bachman B."/>
            <person name="Battles P."/>
            <person name="Bell A."/>
            <person name="Bess C."/>
            <person name="Bickham C."/>
            <person name="Chaboub L."/>
            <person name="Chen D."/>
            <person name="Coyle M."/>
            <person name="Deiros D.R."/>
            <person name="Dinh H."/>
            <person name="Forbes L."/>
            <person name="Fowler G."/>
            <person name="Francisco L."/>
            <person name="Fu Q."/>
            <person name="Gubbala S."/>
            <person name="Hale W."/>
            <person name="Han Y."/>
            <person name="Hemphill L."/>
            <person name="Highlander S.K."/>
            <person name="Hirani K."/>
            <person name="Hogues M."/>
            <person name="Jackson L."/>
            <person name="Jakkamsetti A."/>
            <person name="Javaid M."/>
            <person name="Jiang H."/>
            <person name="Korchina V."/>
            <person name="Kovar C."/>
            <person name="Lara F."/>
            <person name="Lee S."/>
            <person name="Mata R."/>
            <person name="Mathew T."/>
            <person name="Moen C."/>
            <person name="Morales K."/>
            <person name="Munidasa M."/>
            <person name="Nazareth L."/>
            <person name="Ngo R."/>
            <person name="Nguyen L."/>
            <person name="Okwuonu G."/>
            <person name="Ongeri F."/>
            <person name="Patil S."/>
            <person name="Petrosino J."/>
            <person name="Pham C."/>
            <person name="Pham P."/>
            <person name="Pu L.-L."/>
            <person name="Puazo M."/>
            <person name="Raj R."/>
            <person name="Reid J."/>
            <person name="Rouhana J."/>
            <person name="Saada N."/>
            <person name="Shang Y."/>
            <person name="Simmons D."/>
            <person name="Thornton R."/>
            <person name="Warren J."/>
            <person name="Weissenberger G."/>
            <person name="Zhang J."/>
            <person name="Zhang L."/>
            <person name="Zhou C."/>
            <person name="Zhu D."/>
            <person name="Muzny D."/>
            <person name="Worley K."/>
            <person name="Gibbs R."/>
        </authorList>
    </citation>
    <scope>NUCLEOTIDE SEQUENCE [LARGE SCALE GENOMIC DNA]</scope>
    <source>
        <strain evidence="13">ATCC 15826 / DSM 8339 / NCTC 10426 / 6573</strain>
    </source>
</reference>
<dbReference type="SUPFAM" id="SSF55174">
    <property type="entry name" value="Alpha-L RNA-binding motif"/>
    <property type="match status" value="1"/>
</dbReference>
<evidence type="ECO:0000256" key="5">
    <source>
        <dbReference type="ARBA" id="ARBA00022840"/>
    </source>
</evidence>
<dbReference type="HOGENOM" id="CLU_024003_5_0_6"/>
<dbReference type="Gene3D" id="1.10.240.10">
    <property type="entry name" value="Tyrosyl-Transfer RNA Synthetase"/>
    <property type="match status" value="1"/>
</dbReference>
<dbReference type="FunFam" id="1.10.240.10:FF:000006">
    <property type="entry name" value="Tyrosine--tRNA ligase"/>
    <property type="match status" value="1"/>
</dbReference>
<comment type="caution">
    <text evidence="10">Lacks conserved residue(s) required for the propagation of feature annotation.</text>
</comment>
<comment type="function">
    <text evidence="10">Catalyzes the attachment of tyrosine to tRNA(Tyr) in a two-step reaction: tyrosine is first activated by ATP to form Tyr-AMP and then transferred to the acceptor end of tRNA(Tyr).</text>
</comment>
<dbReference type="Gene3D" id="3.10.290.10">
    <property type="entry name" value="RNA-binding S4 domain"/>
    <property type="match status" value="1"/>
</dbReference>
<keyword evidence="13" id="KW-1185">Reference proteome</keyword>
<dbReference type="CDD" id="cd00805">
    <property type="entry name" value="TyrRS_core"/>
    <property type="match status" value="1"/>
</dbReference>
<dbReference type="InterPro" id="IPR036986">
    <property type="entry name" value="S4_RNA-bd_sf"/>
</dbReference>
<keyword evidence="6 11" id="KW-0694">RNA-binding</keyword>
<name>C8N8L8_CARH6</name>
<evidence type="ECO:0000256" key="11">
    <source>
        <dbReference type="PROSITE-ProRule" id="PRU00182"/>
    </source>
</evidence>
<dbReference type="NCBIfam" id="TIGR00234">
    <property type="entry name" value="tyrS"/>
    <property type="match status" value="1"/>
</dbReference>
<gene>
    <name evidence="10 12" type="primary">tyrS</name>
    <name evidence="12" type="ORF">HMPREF0198_0845</name>
</gene>
<dbReference type="EC" id="6.1.1.1" evidence="10"/>
<proteinExistence type="inferred from homology"/>
<evidence type="ECO:0000256" key="2">
    <source>
        <dbReference type="ARBA" id="ARBA00022490"/>
    </source>
</evidence>
<dbReference type="GO" id="GO:0003723">
    <property type="term" value="F:RNA binding"/>
    <property type="evidence" value="ECO:0007669"/>
    <property type="project" value="UniProtKB-KW"/>
</dbReference>
<comment type="catalytic activity">
    <reaction evidence="9 10">
        <text>tRNA(Tyr) + L-tyrosine + ATP = L-tyrosyl-tRNA(Tyr) + AMP + diphosphate + H(+)</text>
        <dbReference type="Rhea" id="RHEA:10220"/>
        <dbReference type="Rhea" id="RHEA-COMP:9706"/>
        <dbReference type="Rhea" id="RHEA-COMP:9707"/>
        <dbReference type="ChEBI" id="CHEBI:15378"/>
        <dbReference type="ChEBI" id="CHEBI:30616"/>
        <dbReference type="ChEBI" id="CHEBI:33019"/>
        <dbReference type="ChEBI" id="CHEBI:58315"/>
        <dbReference type="ChEBI" id="CHEBI:78442"/>
        <dbReference type="ChEBI" id="CHEBI:78536"/>
        <dbReference type="ChEBI" id="CHEBI:456215"/>
        <dbReference type="EC" id="6.1.1.1"/>
    </reaction>
</comment>
<evidence type="ECO:0000256" key="4">
    <source>
        <dbReference type="ARBA" id="ARBA00022741"/>
    </source>
</evidence>
<dbReference type="AlphaFoldDB" id="C8N8L8"/>
<dbReference type="InterPro" id="IPR024088">
    <property type="entry name" value="Tyr-tRNA-ligase_bac-type"/>
</dbReference>
<dbReference type="HAMAP" id="MF_02007">
    <property type="entry name" value="Tyr_tRNA_synth_type2"/>
    <property type="match status" value="1"/>
</dbReference>
<keyword evidence="4 10" id="KW-0547">Nucleotide-binding</keyword>
<sequence length="418" mass="46282">MVRVPARSVGAHFSFFVGGFMVLDEQLALFRRGAVDFIGEEELRAKLAAGKKLRVKLGMDPTAPDLHFGHTVVLNKLRQFQDAGHQVLFLIGDFTALIGDPSGKSATRPPLSPEQVLANAETYKEQVFKILDPAKTEVMFNSHWMGPMSSTDMIRLAAKYTVARILERDDFQKRYTEGRPIALHEFLYPLTQGYDSVAMEADVELGGTDQKFNLLVGRDLQREYGQSPQAIITMPILEGLDGVQKMSKSLGNYIGIFDPANEMFGKIMSISDELMWRWFTLLSFRSMDEIAALQAEVTAGRNPRDVKFELARELVARFHDEAAAAAAQEAFVNRFAKNEIPEDLEEFRIDAPDGALGIAHVLKAAGLVGSTSEGLRMVDGGAVKVDGERVASRDFKLERGFSGIVQAGKRRIVKVVLV</sequence>
<dbReference type="GO" id="GO:0005829">
    <property type="term" value="C:cytosol"/>
    <property type="evidence" value="ECO:0007669"/>
    <property type="project" value="TreeGrafter"/>
</dbReference>
<keyword evidence="3 10" id="KW-0436">Ligase</keyword>
<evidence type="ECO:0000256" key="1">
    <source>
        <dbReference type="ARBA" id="ARBA00011738"/>
    </source>
</evidence>
<dbReference type="FunFam" id="3.40.50.620:FF:000061">
    <property type="entry name" value="Tyrosine--tRNA ligase"/>
    <property type="match status" value="1"/>
</dbReference>
<dbReference type="InterPro" id="IPR024108">
    <property type="entry name" value="Tyr-tRNA-ligase_bac_2"/>
</dbReference>
<evidence type="ECO:0000256" key="9">
    <source>
        <dbReference type="ARBA" id="ARBA00048248"/>
    </source>
</evidence>
<organism evidence="12 13">
    <name type="scientific">Cardiobacterium hominis (strain ATCC 15826 / DSM 8339 / NCTC 10426 / 6573)</name>
    <dbReference type="NCBI Taxonomy" id="638300"/>
    <lineage>
        <taxon>Bacteria</taxon>
        <taxon>Pseudomonadati</taxon>
        <taxon>Pseudomonadota</taxon>
        <taxon>Gammaproteobacteria</taxon>
        <taxon>Cardiobacteriales</taxon>
        <taxon>Cardiobacteriaceae</taxon>
        <taxon>Cardiobacterium</taxon>
    </lineage>
</organism>
<dbReference type="Pfam" id="PF00579">
    <property type="entry name" value="tRNA-synt_1b"/>
    <property type="match status" value="1"/>
</dbReference>
<dbReference type="PANTHER" id="PTHR11766:SF1">
    <property type="entry name" value="TYROSINE--TRNA LIGASE"/>
    <property type="match status" value="1"/>
</dbReference>
<dbReference type="PRINTS" id="PR01040">
    <property type="entry name" value="TRNASYNTHTYR"/>
</dbReference>
<dbReference type="InterPro" id="IPR002305">
    <property type="entry name" value="aa-tRNA-synth_Ic"/>
</dbReference>
<keyword evidence="2 10" id="KW-0963">Cytoplasm</keyword>
<dbReference type="GO" id="GO:0005524">
    <property type="term" value="F:ATP binding"/>
    <property type="evidence" value="ECO:0007669"/>
    <property type="project" value="UniProtKB-UniRule"/>
</dbReference>
<evidence type="ECO:0000256" key="8">
    <source>
        <dbReference type="ARBA" id="ARBA00023146"/>
    </source>
</evidence>
<dbReference type="InterPro" id="IPR002307">
    <property type="entry name" value="Tyr-tRNA-ligase"/>
</dbReference>
<dbReference type="InterPro" id="IPR014729">
    <property type="entry name" value="Rossmann-like_a/b/a_fold"/>
</dbReference>
<dbReference type="CDD" id="cd00165">
    <property type="entry name" value="S4"/>
    <property type="match status" value="1"/>
</dbReference>
<keyword evidence="8 10" id="KW-0030">Aminoacyl-tRNA synthetase</keyword>
<keyword evidence="5 10" id="KW-0067">ATP-binding</keyword>
<protein>
    <recommendedName>
        <fullName evidence="10">Tyrosine--tRNA ligase</fullName>
        <ecNumber evidence="10">6.1.1.1</ecNumber>
    </recommendedName>
    <alternativeName>
        <fullName evidence="10">Tyrosyl-tRNA synthetase</fullName>
        <shortName evidence="10">TyrRS</shortName>
    </alternativeName>
</protein>
<dbReference type="Gene3D" id="3.40.50.620">
    <property type="entry name" value="HUPs"/>
    <property type="match status" value="1"/>
</dbReference>
<feature type="binding site" evidence="10">
    <location>
        <position position="248"/>
    </location>
    <ligand>
        <name>ATP</name>
        <dbReference type="ChEBI" id="CHEBI:30616"/>
    </ligand>
</feature>
<evidence type="ECO:0000313" key="12">
    <source>
        <dbReference type="EMBL" id="EEV89067.1"/>
    </source>
</evidence>
<dbReference type="EMBL" id="ACKY01000037">
    <property type="protein sequence ID" value="EEV89067.1"/>
    <property type="molecule type" value="Genomic_DNA"/>
</dbReference>
<comment type="similarity">
    <text evidence="10">Belongs to the class-I aminoacyl-tRNA synthetase family. TyrS type 2 subfamily.</text>
</comment>
<feature type="short sequence motif" description="'KMSKS' region" evidence="10">
    <location>
        <begin position="245"/>
        <end position="249"/>
    </location>
</feature>
<dbReference type="Proteomes" id="UP000004870">
    <property type="component" value="Unassembled WGS sequence"/>
</dbReference>
<evidence type="ECO:0000256" key="7">
    <source>
        <dbReference type="ARBA" id="ARBA00022917"/>
    </source>
</evidence>
<dbReference type="PROSITE" id="PS50889">
    <property type="entry name" value="S4"/>
    <property type="match status" value="1"/>
</dbReference>
<dbReference type="PANTHER" id="PTHR11766">
    <property type="entry name" value="TYROSYL-TRNA SYNTHETASE"/>
    <property type="match status" value="1"/>
</dbReference>
<evidence type="ECO:0000256" key="3">
    <source>
        <dbReference type="ARBA" id="ARBA00022598"/>
    </source>
</evidence>
<dbReference type="STRING" id="2718.CHUV0807_0623"/>
<accession>C8N8L8</accession>
<dbReference type="SUPFAM" id="SSF52374">
    <property type="entry name" value="Nucleotidylyl transferase"/>
    <property type="match status" value="1"/>
</dbReference>
<keyword evidence="7 10" id="KW-0648">Protein biosynthesis</keyword>
<evidence type="ECO:0000256" key="10">
    <source>
        <dbReference type="HAMAP-Rule" id="MF_02007"/>
    </source>
</evidence>
<comment type="subcellular location">
    <subcellularLocation>
        <location evidence="10">Cytoplasm</location>
    </subcellularLocation>
</comment>
<evidence type="ECO:0000313" key="13">
    <source>
        <dbReference type="Proteomes" id="UP000004870"/>
    </source>
</evidence>
<dbReference type="GO" id="GO:0004831">
    <property type="term" value="F:tyrosine-tRNA ligase activity"/>
    <property type="evidence" value="ECO:0007669"/>
    <property type="project" value="UniProtKB-UniRule"/>
</dbReference>
<comment type="caution">
    <text evidence="12">The sequence shown here is derived from an EMBL/GenBank/DDBJ whole genome shotgun (WGS) entry which is preliminary data.</text>
</comment>
<comment type="subunit">
    <text evidence="1 10">Homodimer.</text>
</comment>
<dbReference type="GO" id="GO:0006437">
    <property type="term" value="P:tyrosyl-tRNA aminoacylation"/>
    <property type="evidence" value="ECO:0007669"/>
    <property type="project" value="UniProtKB-UniRule"/>
</dbReference>